<dbReference type="EMBL" id="JAUIZM010000027">
    <property type="protein sequence ID" value="KAK1351774.1"/>
    <property type="molecule type" value="Genomic_DNA"/>
</dbReference>
<reference evidence="1" key="2">
    <citation type="submission" date="2023-05" db="EMBL/GenBank/DDBJ databases">
        <authorList>
            <person name="Schelkunov M.I."/>
        </authorList>
    </citation>
    <scope>NUCLEOTIDE SEQUENCE</scope>
    <source>
        <strain evidence="1">Hsosn_3</strain>
        <tissue evidence="1">Leaf</tissue>
    </source>
</reference>
<keyword evidence="2" id="KW-1185">Reference proteome</keyword>
<name>A0AAD8GNX2_9APIA</name>
<evidence type="ECO:0000313" key="2">
    <source>
        <dbReference type="Proteomes" id="UP001237642"/>
    </source>
</evidence>
<organism evidence="1 2">
    <name type="scientific">Heracleum sosnowskyi</name>
    <dbReference type="NCBI Taxonomy" id="360622"/>
    <lineage>
        <taxon>Eukaryota</taxon>
        <taxon>Viridiplantae</taxon>
        <taxon>Streptophyta</taxon>
        <taxon>Embryophyta</taxon>
        <taxon>Tracheophyta</taxon>
        <taxon>Spermatophyta</taxon>
        <taxon>Magnoliopsida</taxon>
        <taxon>eudicotyledons</taxon>
        <taxon>Gunneridae</taxon>
        <taxon>Pentapetalae</taxon>
        <taxon>asterids</taxon>
        <taxon>campanulids</taxon>
        <taxon>Apiales</taxon>
        <taxon>Apiaceae</taxon>
        <taxon>Apioideae</taxon>
        <taxon>apioid superclade</taxon>
        <taxon>Tordylieae</taxon>
        <taxon>Tordyliinae</taxon>
        <taxon>Heracleum</taxon>
    </lineage>
</organism>
<comment type="caution">
    <text evidence="1">The sequence shown here is derived from an EMBL/GenBank/DDBJ whole genome shotgun (WGS) entry which is preliminary data.</text>
</comment>
<sequence length="417" mass="47521">MELGIITEESKIVEIVTSRDEITEIVTSPEEIVEIVTSRDEITEIITSQDEITEEGLVEMVERVTPEWTRDEEGSEDVRGGKENCFRLIMELGIITEESEIVEIVTSWDEITEIVTSPEEIVEIVTSRDEITEIITSQDEITEEGLVEMVERVTPEWTRDEEGSEDVRGGKKTFLEESEIVEIVTSRDEITEIVTSPEEIVEIVTSRDEITEIITSQDEITEEGLVEMVERVTPEWTRDEEGSEDVRGGKENCFRLIMELGIITEESEIVEIVTSWDEITEIVTSPEEIVEIVTSRDEITEIITSQDEITEEGLVEMVERVTPEWTRDEEGSEDVRGGKKTFLEESEIVEIVTSRDEITEIVTSPEEIVEIVTSRDEITEIITSQDEITEEGLVEMVERVTPEWTRDEEGSEDVRGC</sequence>
<proteinExistence type="predicted"/>
<dbReference type="Proteomes" id="UP001237642">
    <property type="component" value="Unassembled WGS sequence"/>
</dbReference>
<evidence type="ECO:0000313" key="1">
    <source>
        <dbReference type="EMBL" id="KAK1351774.1"/>
    </source>
</evidence>
<protein>
    <submittedName>
        <fullName evidence="1">Uncharacterized protein</fullName>
    </submittedName>
</protein>
<reference evidence="1" key="1">
    <citation type="submission" date="2023-02" db="EMBL/GenBank/DDBJ databases">
        <title>Genome of toxic invasive species Heracleum sosnowskyi carries increased number of genes despite the absence of recent whole-genome duplications.</title>
        <authorList>
            <person name="Schelkunov M."/>
            <person name="Shtratnikova V."/>
            <person name="Makarenko M."/>
            <person name="Klepikova A."/>
            <person name="Omelchenko D."/>
            <person name="Novikova G."/>
            <person name="Obukhova E."/>
            <person name="Bogdanov V."/>
            <person name="Penin A."/>
            <person name="Logacheva M."/>
        </authorList>
    </citation>
    <scope>NUCLEOTIDE SEQUENCE</scope>
    <source>
        <strain evidence="1">Hsosn_3</strain>
        <tissue evidence="1">Leaf</tissue>
    </source>
</reference>
<gene>
    <name evidence="1" type="ORF">POM88_054057</name>
</gene>
<accession>A0AAD8GNX2</accession>
<dbReference type="AlphaFoldDB" id="A0AAD8GNX2"/>